<keyword evidence="2" id="KW-1185">Reference proteome</keyword>
<dbReference type="EMBL" id="MU795018">
    <property type="protein sequence ID" value="KAJ3812615.1"/>
    <property type="molecule type" value="Genomic_DNA"/>
</dbReference>
<name>A0ACC1U6M6_9AGAR</name>
<proteinExistence type="predicted"/>
<reference evidence="1" key="1">
    <citation type="submission" date="2022-09" db="EMBL/GenBank/DDBJ databases">
        <title>A Global Phylogenomic Analysis of the Shiitake Genus Lentinula.</title>
        <authorList>
            <consortium name="DOE Joint Genome Institute"/>
            <person name="Sierra-Patev S."/>
            <person name="Min B."/>
            <person name="Naranjo-Ortiz M."/>
            <person name="Looney B."/>
            <person name="Konkel Z."/>
            <person name="Slot J.C."/>
            <person name="Sakamoto Y."/>
            <person name="Steenwyk J.L."/>
            <person name="Rokas A."/>
            <person name="Carro J."/>
            <person name="Camarero S."/>
            <person name="Ferreira P."/>
            <person name="Molpeceres G."/>
            <person name="Ruiz-Duenas F.J."/>
            <person name="Serrano A."/>
            <person name="Henrissat B."/>
            <person name="Drula E."/>
            <person name="Hughes K.W."/>
            <person name="Mata J.L."/>
            <person name="Ishikawa N.K."/>
            <person name="Vargas-Isla R."/>
            <person name="Ushijima S."/>
            <person name="Smith C.A."/>
            <person name="Ahrendt S."/>
            <person name="Andreopoulos W."/>
            <person name="He G."/>
            <person name="Labutti K."/>
            <person name="Lipzen A."/>
            <person name="Ng V."/>
            <person name="Riley R."/>
            <person name="Sandor L."/>
            <person name="Barry K."/>
            <person name="Martinez A.T."/>
            <person name="Xiao Y."/>
            <person name="Gibbons J.G."/>
            <person name="Terashima K."/>
            <person name="Grigoriev I.V."/>
            <person name="Hibbett D.S."/>
        </authorList>
    </citation>
    <scope>NUCLEOTIDE SEQUENCE</scope>
    <source>
        <strain evidence="1">TMI1499</strain>
    </source>
</reference>
<organism evidence="1 2">
    <name type="scientific">Lentinula aff. lateritia</name>
    <dbReference type="NCBI Taxonomy" id="2804960"/>
    <lineage>
        <taxon>Eukaryota</taxon>
        <taxon>Fungi</taxon>
        <taxon>Dikarya</taxon>
        <taxon>Basidiomycota</taxon>
        <taxon>Agaricomycotina</taxon>
        <taxon>Agaricomycetes</taxon>
        <taxon>Agaricomycetidae</taxon>
        <taxon>Agaricales</taxon>
        <taxon>Marasmiineae</taxon>
        <taxon>Omphalotaceae</taxon>
        <taxon>Lentinula</taxon>
    </lineage>
</organism>
<sequence>MLSSLFTKKLQHETGAESHKVTEAPQVLNRTSQSPPHSLVTGLHTPHDATLAELYAKPSEHFEHEPEGGTIEGAHASAGLSSPDIATSNHPTPREVVGDPFNGQKLGILGLPDSNLNPEAHIPLSDAASRNEEIWSRLSTVIDLQSQIANLHLEMEGIGGKGDQGKGKGKGNQAPNVSKRPPVRAASSTAELLDLEHDEGVGVGDDEDEEQRKDREREEDFARLADQFEGRKEGVKSIMSKAILDELSLALTEFHALQAPNIQFPSSRHNSLPLTTSSFQTSKSPVTLPPIISVPKDRPPTSILSPSRMLDSPDSAESHEF</sequence>
<comment type="caution">
    <text evidence="1">The sequence shown here is derived from an EMBL/GenBank/DDBJ whole genome shotgun (WGS) entry which is preliminary data.</text>
</comment>
<gene>
    <name evidence="1" type="ORF">F5876DRAFT_74687</name>
</gene>
<protein>
    <submittedName>
        <fullName evidence="1">Uncharacterized protein</fullName>
    </submittedName>
</protein>
<dbReference type="Proteomes" id="UP001163835">
    <property type="component" value="Unassembled WGS sequence"/>
</dbReference>
<accession>A0ACC1U6M6</accession>
<evidence type="ECO:0000313" key="2">
    <source>
        <dbReference type="Proteomes" id="UP001163835"/>
    </source>
</evidence>
<evidence type="ECO:0000313" key="1">
    <source>
        <dbReference type="EMBL" id="KAJ3812615.1"/>
    </source>
</evidence>